<evidence type="ECO:0000313" key="8">
    <source>
        <dbReference type="EMBL" id="KGK38460.1"/>
    </source>
</evidence>
<dbReference type="EMBL" id="JQFK01000019">
    <property type="protein sequence ID" value="KGK38460.1"/>
    <property type="molecule type" value="Genomic_DNA"/>
</dbReference>
<reference evidence="8" key="2">
    <citation type="submission" date="2014-08" db="EMBL/GenBank/DDBJ databases">
        <title>Exploiting Issatchenkia orientalis SD108 for Succinic Acid Production.</title>
        <authorList>
            <person name="Xiao H."/>
            <person name="Shao Z."/>
            <person name="Jiang Y."/>
            <person name="Dole S."/>
            <person name="Zhao H."/>
        </authorList>
    </citation>
    <scope>NUCLEOTIDE SEQUENCE [LARGE SCALE GENOMIC DNA]</scope>
    <source>
        <strain evidence="8">SD108</strain>
    </source>
</reference>
<dbReference type="Proteomes" id="UP000189274">
    <property type="component" value="Unassembled WGS sequence"/>
</dbReference>
<dbReference type="GO" id="GO:0004865">
    <property type="term" value="F:protein serine/threonine phosphatase inhibitor activity"/>
    <property type="evidence" value="ECO:0007669"/>
    <property type="project" value="EnsemblFungi"/>
</dbReference>
<dbReference type="InterPro" id="IPR003591">
    <property type="entry name" value="Leu-rich_rpt_typical-subtyp"/>
</dbReference>
<dbReference type="VEuPathDB" id="FungiDB:C5L36_0B06480"/>
<dbReference type="SMART" id="SM00365">
    <property type="entry name" value="LRR_SD22"/>
    <property type="match status" value="8"/>
</dbReference>
<dbReference type="PANTHER" id="PTHR45973:SF23">
    <property type="entry name" value="PROTEIN PHOSPHATASE 1 REGULATORY SUBUNIT 7"/>
    <property type="match status" value="1"/>
</dbReference>
<feature type="compositionally biased region" description="Basic and acidic residues" evidence="6">
    <location>
        <begin position="7"/>
        <end position="22"/>
    </location>
</feature>
<keyword evidence="3" id="KW-0677">Repeat</keyword>
<comment type="subcellular location">
    <subcellularLocation>
        <location evidence="1">Nucleus</location>
    </subcellularLocation>
</comment>
<evidence type="ECO:0000256" key="6">
    <source>
        <dbReference type="SAM" id="MobiDB-lite"/>
    </source>
</evidence>
<dbReference type="OrthoDB" id="266138at2759"/>
<reference evidence="7 12" key="5">
    <citation type="submission" date="2018-06" db="EMBL/GenBank/DDBJ databases">
        <title>Population genomics shows no distinction between pathogenic Candida krusei and environmental Pichia kudriavzevii: One species, four names.</title>
        <authorList>
            <person name="Douglass A.P."/>
            <person name="Offei B."/>
            <person name="Braun-Galleani S."/>
            <person name="Coughlan A.Y."/>
            <person name="Martos A."/>
            <person name="Ortiz-Merino R.A."/>
            <person name="Byrne K.P."/>
            <person name="Wolfe K.H."/>
        </authorList>
    </citation>
    <scope>NUCLEOTIDE SEQUENCE [LARGE SCALE GENOMIC DNA]</scope>
    <source>
        <strain evidence="7 12">CBS573</strain>
    </source>
</reference>
<proteinExistence type="inferred from homology"/>
<dbReference type="InterPro" id="IPR050576">
    <property type="entry name" value="Cilia_flagella_integrity"/>
</dbReference>
<dbReference type="EMBL" id="CP028774">
    <property type="protein sequence ID" value="AWU75403.1"/>
    <property type="molecule type" value="Genomic_DNA"/>
</dbReference>
<dbReference type="EMBL" id="MQVM01000011">
    <property type="protein sequence ID" value="ONH74166.1"/>
    <property type="molecule type" value="Genomic_DNA"/>
</dbReference>
<reference evidence="9" key="4">
    <citation type="submission" date="2017-01" db="EMBL/GenBank/DDBJ databases">
        <authorList>
            <person name="Mah S.A."/>
            <person name="Swanson W.J."/>
            <person name="Moy G.W."/>
            <person name="Vacquier V.D."/>
        </authorList>
    </citation>
    <scope>NUCLEOTIDE SEQUENCE [LARGE SCALE GENOMIC DNA]</scope>
    <source>
        <strain evidence="9">129</strain>
    </source>
</reference>
<dbReference type="GO" id="GO:0005634">
    <property type="term" value="C:nucleus"/>
    <property type="evidence" value="ECO:0007669"/>
    <property type="project" value="UniProtKB-SubCell"/>
</dbReference>
<dbReference type="STRING" id="4909.A0A099P0S4"/>
<dbReference type="GO" id="GO:0051457">
    <property type="term" value="P:maintenance of protein location in nucleus"/>
    <property type="evidence" value="ECO:0007669"/>
    <property type="project" value="EnsemblFungi"/>
</dbReference>
<dbReference type="GO" id="GO:0072542">
    <property type="term" value="F:protein phosphatase activator activity"/>
    <property type="evidence" value="ECO:0007669"/>
    <property type="project" value="EnsemblFungi"/>
</dbReference>
<evidence type="ECO:0000313" key="12">
    <source>
        <dbReference type="Proteomes" id="UP000249293"/>
    </source>
</evidence>
<dbReference type="SMART" id="SM00369">
    <property type="entry name" value="LRR_TYP"/>
    <property type="match status" value="6"/>
</dbReference>
<evidence type="ECO:0000313" key="10">
    <source>
        <dbReference type="Proteomes" id="UP000029867"/>
    </source>
</evidence>
<evidence type="ECO:0000313" key="9">
    <source>
        <dbReference type="EMBL" id="ONH74166.1"/>
    </source>
</evidence>
<dbReference type="Proteomes" id="UP000249293">
    <property type="component" value="Chromosome 2"/>
</dbReference>
<dbReference type="Gene3D" id="3.80.10.10">
    <property type="entry name" value="Ribonuclease Inhibitor"/>
    <property type="match status" value="2"/>
</dbReference>
<evidence type="ECO:0000256" key="3">
    <source>
        <dbReference type="ARBA" id="ARBA00022737"/>
    </source>
</evidence>
<evidence type="ECO:0000256" key="4">
    <source>
        <dbReference type="ARBA" id="ARBA00023242"/>
    </source>
</evidence>
<organism evidence="8 10">
    <name type="scientific">Pichia kudriavzevii</name>
    <name type="common">Yeast</name>
    <name type="synonym">Issatchenkia orientalis</name>
    <dbReference type="NCBI Taxonomy" id="4909"/>
    <lineage>
        <taxon>Eukaryota</taxon>
        <taxon>Fungi</taxon>
        <taxon>Dikarya</taxon>
        <taxon>Ascomycota</taxon>
        <taxon>Saccharomycotina</taxon>
        <taxon>Pichiomycetes</taxon>
        <taxon>Pichiales</taxon>
        <taxon>Pichiaceae</taxon>
        <taxon>Pichia</taxon>
    </lineage>
</organism>
<dbReference type="HOGENOM" id="CLU_044236_0_0_1"/>
<dbReference type="PROSITE" id="PS51450">
    <property type="entry name" value="LRR"/>
    <property type="match status" value="6"/>
</dbReference>
<dbReference type="eggNOG" id="KOG0531">
    <property type="taxonomic scope" value="Eukaryota"/>
</dbReference>
<dbReference type="GO" id="GO:0007059">
    <property type="term" value="P:chromosome segregation"/>
    <property type="evidence" value="ECO:0007669"/>
    <property type="project" value="EnsemblFungi"/>
</dbReference>
<keyword evidence="4" id="KW-0539">Nucleus</keyword>
<dbReference type="InterPro" id="IPR025875">
    <property type="entry name" value="Leu-rich_rpt_4"/>
</dbReference>
<evidence type="ECO:0000313" key="11">
    <source>
        <dbReference type="Proteomes" id="UP000189274"/>
    </source>
</evidence>
<reference evidence="11" key="3">
    <citation type="journal article" date="2017" name="Genome Announc.">
        <title>Genome sequences of Cyberlindnera fabianii 65, Pichia kudriavzevii 129, and Saccharomyces cerevisiae 131 isolated from fermented masau fruits in Zimbabwe.</title>
        <authorList>
            <person name="van Rijswijck I.M.H."/>
            <person name="Derks M.F.L."/>
            <person name="Abee T."/>
            <person name="de Ridder D."/>
            <person name="Smid E.J."/>
        </authorList>
    </citation>
    <scope>NUCLEOTIDE SEQUENCE [LARGE SCALE GENOMIC DNA]</scope>
    <source>
        <strain evidence="11">129</strain>
    </source>
</reference>
<gene>
    <name evidence="9" type="ORF">BOH78_2625</name>
    <name evidence="7" type="ORF">C5L36_0B06480</name>
    <name evidence="8" type="ORF">JL09_g2363</name>
</gene>
<dbReference type="Proteomes" id="UP000029867">
    <property type="component" value="Unassembled WGS sequence"/>
</dbReference>
<sequence>MTTPDISELHICSESDPEHPSEDQILSDDEDAKATRRSHEAREAQLAAIEKQYGLTEIPDSNVDVLPADDELTGDIPVDTTWIELIHLKIHSLEDLHLEKFANLESLNLRCNLITSIHGLKDIPNKDSMEELDFYDNRIKHISKYMNEFSHLQNLDLSFNNIRHMRNLDKLTKLENLYLVQNKITKIDGIANLTSLTNLELGGNRIEQIEGLDTLVNLRQLWLGQNRIKRLQGLSKLQQLRVLSIQSNSIDADSLGELQECQALEEVYLADNNLCHIDAMPYLPNLTTLDVSGNKLESLPQHLEKLFPLLTDLWMSRNSLGPTVNALSPALSGLSRLECIYLESNPCAQDPLYRRKVQLILPKIEKIDALYTKSGV</sequence>
<comment type="similarity">
    <text evidence="5">Belongs to the SDS22 family.</text>
</comment>
<evidence type="ECO:0000256" key="2">
    <source>
        <dbReference type="ARBA" id="ARBA00022614"/>
    </source>
</evidence>
<evidence type="ECO:0000256" key="5">
    <source>
        <dbReference type="ARBA" id="ARBA00023460"/>
    </source>
</evidence>
<accession>A0A099P0S4</accession>
<dbReference type="PRINTS" id="PR00019">
    <property type="entry name" value="LEURICHRPT"/>
</dbReference>
<dbReference type="Pfam" id="PF14580">
    <property type="entry name" value="LRR_9"/>
    <property type="match status" value="1"/>
</dbReference>
<keyword evidence="12" id="KW-1185">Reference proteome</keyword>
<reference evidence="10" key="1">
    <citation type="journal article" date="2014" name="Microb. Cell Fact.">
        <title>Exploiting Issatchenkia orientalis SD108 for succinic acid production.</title>
        <authorList>
            <person name="Xiao H."/>
            <person name="Shao Z."/>
            <person name="Jiang Y."/>
            <person name="Dole S."/>
            <person name="Zhao H."/>
        </authorList>
    </citation>
    <scope>NUCLEOTIDE SEQUENCE [LARGE SCALE GENOMIC DNA]</scope>
    <source>
        <strain evidence="10">SD108</strain>
    </source>
</reference>
<dbReference type="GO" id="GO:0000164">
    <property type="term" value="C:protein phosphatase type 1 complex"/>
    <property type="evidence" value="ECO:0007669"/>
    <property type="project" value="EnsemblFungi"/>
</dbReference>
<feature type="region of interest" description="Disordered" evidence="6">
    <location>
        <begin position="1"/>
        <end position="40"/>
    </location>
</feature>
<dbReference type="Pfam" id="PF12799">
    <property type="entry name" value="LRR_4"/>
    <property type="match status" value="2"/>
</dbReference>
<protein>
    <submittedName>
        <fullName evidence="9">Protein phosphatase 1 regulatory subunit 7</fullName>
    </submittedName>
</protein>
<name>A0A099P0S4_PICKU</name>
<dbReference type="InterPro" id="IPR032675">
    <property type="entry name" value="LRR_dom_sf"/>
</dbReference>
<dbReference type="InterPro" id="IPR001611">
    <property type="entry name" value="Leu-rich_rpt"/>
</dbReference>
<dbReference type="PANTHER" id="PTHR45973">
    <property type="entry name" value="PROTEIN PHOSPHATASE 1 REGULATORY SUBUNIT SDS22-RELATED"/>
    <property type="match status" value="1"/>
</dbReference>
<keyword evidence="2" id="KW-0433">Leucine-rich repeat</keyword>
<dbReference type="AlphaFoldDB" id="A0A099P0S4"/>
<dbReference type="SUPFAM" id="SSF52058">
    <property type="entry name" value="L domain-like"/>
    <property type="match status" value="1"/>
</dbReference>
<evidence type="ECO:0000313" key="7">
    <source>
        <dbReference type="EMBL" id="AWU75403.1"/>
    </source>
</evidence>
<evidence type="ECO:0000256" key="1">
    <source>
        <dbReference type="ARBA" id="ARBA00004123"/>
    </source>
</evidence>